<sequence>MSKPGTSKSLGNSFGPSSRIKPPSKHTALISMFPATRMSLKKESYMILSLQSFWAQSGLKRDDCHALDGTPCLQPTESEVLKYFQYYGWNSTCFKYKGKRRCMIQTGRLRLCSCSKECDCGGIENNLTKKSAQVPSDIGNTNIKVFEQWQIKIERNEKGKTSCYISNPSEDNPNNGLQSSESKETNLDDDLKRSEDLEERSLLSETSPENPINDLNEIENVGANKKTRLVSPEALMRNPWLQNKCKCTCEADHFMNARPLERNNQRLSNLEEDTNEHIDDYNSQLLYPNIHQQSLDEKKVDVNCNDNEKTNEILSRYEEIKRILKQNTPEPTEKTNDDETSDRGMFSFVGTLNKTVNTKLQHHHHNFQT</sequence>
<proteinExistence type="predicted"/>
<evidence type="ECO:0000256" key="1">
    <source>
        <dbReference type="SAM" id="MobiDB-lite"/>
    </source>
</evidence>
<gene>
    <name evidence="2" type="ORF">LSAA_779</name>
</gene>
<feature type="compositionally biased region" description="Polar residues" evidence="1">
    <location>
        <begin position="163"/>
        <end position="180"/>
    </location>
</feature>
<protein>
    <submittedName>
        <fullName evidence="2">(salmon louse) hypothetical protein</fullName>
    </submittedName>
</protein>
<accession>A0A7R8GZV5</accession>
<feature type="compositionally biased region" description="Basic and acidic residues" evidence="1">
    <location>
        <begin position="181"/>
        <end position="202"/>
    </location>
</feature>
<feature type="region of interest" description="Disordered" evidence="1">
    <location>
        <begin position="162"/>
        <end position="219"/>
    </location>
</feature>
<organism evidence="2 3">
    <name type="scientific">Lepeophtheirus salmonis</name>
    <name type="common">Salmon louse</name>
    <name type="synonym">Caligus salmonis</name>
    <dbReference type="NCBI Taxonomy" id="72036"/>
    <lineage>
        <taxon>Eukaryota</taxon>
        <taxon>Metazoa</taxon>
        <taxon>Ecdysozoa</taxon>
        <taxon>Arthropoda</taxon>
        <taxon>Crustacea</taxon>
        <taxon>Multicrustacea</taxon>
        <taxon>Hexanauplia</taxon>
        <taxon>Copepoda</taxon>
        <taxon>Siphonostomatoida</taxon>
        <taxon>Caligidae</taxon>
        <taxon>Lepeophtheirus</taxon>
    </lineage>
</organism>
<evidence type="ECO:0000313" key="2">
    <source>
        <dbReference type="EMBL" id="CAF2771657.1"/>
    </source>
</evidence>
<keyword evidence="3" id="KW-1185">Reference proteome</keyword>
<reference evidence="2" key="1">
    <citation type="submission" date="2021-02" db="EMBL/GenBank/DDBJ databases">
        <authorList>
            <person name="Bekaert M."/>
        </authorList>
    </citation>
    <scope>NUCLEOTIDE SEQUENCE</scope>
    <source>
        <strain evidence="2">IoA-00</strain>
    </source>
</reference>
<feature type="region of interest" description="Disordered" evidence="1">
    <location>
        <begin position="1"/>
        <end position="23"/>
    </location>
</feature>
<dbReference type="Proteomes" id="UP000675881">
    <property type="component" value="Chromosome 1"/>
</dbReference>
<evidence type="ECO:0000313" key="3">
    <source>
        <dbReference type="Proteomes" id="UP000675881"/>
    </source>
</evidence>
<feature type="compositionally biased region" description="Polar residues" evidence="1">
    <location>
        <begin position="1"/>
        <end position="16"/>
    </location>
</feature>
<dbReference type="EMBL" id="HG994580">
    <property type="protein sequence ID" value="CAF2771657.1"/>
    <property type="molecule type" value="Genomic_DNA"/>
</dbReference>
<dbReference type="AlphaFoldDB" id="A0A7R8GZV5"/>
<name>A0A7R8GZV5_LEPSM</name>